<dbReference type="EMBL" id="CP019343">
    <property type="protein sequence ID" value="ARN75803.1"/>
    <property type="molecule type" value="Genomic_DNA"/>
</dbReference>
<gene>
    <name evidence="4" type="ORF">BST96_17830</name>
</gene>
<dbReference type="PROSITE" id="PS50887">
    <property type="entry name" value="GGDEF"/>
    <property type="match status" value="1"/>
</dbReference>
<feature type="domain" description="GGDEF" evidence="3">
    <location>
        <begin position="173"/>
        <end position="307"/>
    </location>
</feature>
<dbReference type="SUPFAM" id="SSF55073">
    <property type="entry name" value="Nucleotide cyclase"/>
    <property type="match status" value="1"/>
</dbReference>
<dbReference type="RefSeq" id="WP_085759994.1">
    <property type="nucleotide sequence ID" value="NZ_CP019343.1"/>
</dbReference>
<dbReference type="Gene3D" id="3.30.70.270">
    <property type="match status" value="1"/>
</dbReference>
<dbReference type="PROSITE" id="PS50110">
    <property type="entry name" value="RESPONSE_REGULATORY"/>
    <property type="match status" value="1"/>
</dbReference>
<dbReference type="InterPro" id="IPR043128">
    <property type="entry name" value="Rev_trsase/Diguanyl_cyclase"/>
</dbReference>
<dbReference type="STRING" id="716816.BST96_17830"/>
<feature type="domain" description="Response regulatory" evidence="2">
    <location>
        <begin position="11"/>
        <end position="130"/>
    </location>
</feature>
<dbReference type="KEGG" id="osg:BST96_17830"/>
<dbReference type="PANTHER" id="PTHR44757:SF2">
    <property type="entry name" value="BIOFILM ARCHITECTURE MAINTENANCE PROTEIN MBAA"/>
    <property type="match status" value="1"/>
</dbReference>
<dbReference type="Proteomes" id="UP000193450">
    <property type="component" value="Chromosome"/>
</dbReference>
<dbReference type="Gene3D" id="3.40.50.2300">
    <property type="match status" value="1"/>
</dbReference>
<evidence type="ECO:0000259" key="3">
    <source>
        <dbReference type="PROSITE" id="PS50887"/>
    </source>
</evidence>
<dbReference type="InterPro" id="IPR052155">
    <property type="entry name" value="Biofilm_reg_signaling"/>
</dbReference>
<evidence type="ECO:0000259" key="2">
    <source>
        <dbReference type="PROSITE" id="PS50110"/>
    </source>
</evidence>
<dbReference type="PANTHER" id="PTHR44757">
    <property type="entry name" value="DIGUANYLATE CYCLASE DGCP"/>
    <property type="match status" value="1"/>
</dbReference>
<dbReference type="SUPFAM" id="SSF52172">
    <property type="entry name" value="CheY-like"/>
    <property type="match status" value="1"/>
</dbReference>
<evidence type="ECO:0000256" key="1">
    <source>
        <dbReference type="PROSITE-ProRule" id="PRU00169"/>
    </source>
</evidence>
<dbReference type="SMART" id="SM00267">
    <property type="entry name" value="GGDEF"/>
    <property type="match status" value="1"/>
</dbReference>
<keyword evidence="5" id="KW-1185">Reference proteome</keyword>
<dbReference type="NCBIfam" id="TIGR00254">
    <property type="entry name" value="GGDEF"/>
    <property type="match status" value="1"/>
</dbReference>
<evidence type="ECO:0000313" key="5">
    <source>
        <dbReference type="Proteomes" id="UP000193450"/>
    </source>
</evidence>
<keyword evidence="1" id="KW-0597">Phosphoprotein</keyword>
<evidence type="ECO:0008006" key="6">
    <source>
        <dbReference type="Google" id="ProtNLM"/>
    </source>
</evidence>
<feature type="modified residue" description="4-aspartylphosphate" evidence="1">
    <location>
        <position position="60"/>
    </location>
</feature>
<dbReference type="OrthoDB" id="9812260at2"/>
<dbReference type="InterPro" id="IPR001789">
    <property type="entry name" value="Sig_transdc_resp-reg_receiver"/>
</dbReference>
<organism evidence="4 5">
    <name type="scientific">Oceanicoccus sagamiensis</name>
    <dbReference type="NCBI Taxonomy" id="716816"/>
    <lineage>
        <taxon>Bacteria</taxon>
        <taxon>Pseudomonadati</taxon>
        <taxon>Pseudomonadota</taxon>
        <taxon>Gammaproteobacteria</taxon>
        <taxon>Cellvibrionales</taxon>
        <taxon>Spongiibacteraceae</taxon>
        <taxon>Oceanicoccus</taxon>
    </lineage>
</organism>
<dbReference type="InterPro" id="IPR029787">
    <property type="entry name" value="Nucleotide_cyclase"/>
</dbReference>
<dbReference type="GO" id="GO:0000160">
    <property type="term" value="P:phosphorelay signal transduction system"/>
    <property type="evidence" value="ECO:0007669"/>
    <property type="project" value="InterPro"/>
</dbReference>
<name>A0A1X9NPJ1_9GAMM</name>
<evidence type="ECO:0000313" key="4">
    <source>
        <dbReference type="EMBL" id="ARN75803.1"/>
    </source>
</evidence>
<accession>A0A1X9NPJ1</accession>
<dbReference type="AlphaFoldDB" id="A0A1X9NPJ1"/>
<dbReference type="Pfam" id="PF00990">
    <property type="entry name" value="GGDEF"/>
    <property type="match status" value="1"/>
</dbReference>
<reference evidence="4 5" key="1">
    <citation type="submission" date="2016-11" db="EMBL/GenBank/DDBJ databases">
        <title>Trade-off between light-utilization and light-protection in marine flavobacteria.</title>
        <authorList>
            <person name="Kumagai Y."/>
        </authorList>
    </citation>
    <scope>NUCLEOTIDE SEQUENCE [LARGE SCALE GENOMIC DNA]</scope>
    <source>
        <strain evidence="4 5">NBRC 107125</strain>
    </source>
</reference>
<proteinExistence type="predicted"/>
<dbReference type="SMART" id="SM00448">
    <property type="entry name" value="REC"/>
    <property type="match status" value="1"/>
</dbReference>
<dbReference type="InterPro" id="IPR000160">
    <property type="entry name" value="GGDEF_dom"/>
</dbReference>
<protein>
    <recommendedName>
        <fullName evidence="6">Diguanylate cyclase response regulator</fullName>
    </recommendedName>
</protein>
<sequence length="369" mass="40682">MLAKTKPAKIRVLVIDDSRLIRIAASKMFGDDFDVVLGVDGADGWDIIQRDPDIQVVFTDLVMPEMDGFELLKLIRTSNRQAISNLPVIVATGADNPEVAKQKAISLGATDFITKPFDGMAIKARAISYAKYHQANKQLQEHTTLDVLTGLMNAKGLYRQLEKEVAFVARHNSSMTVMSIQVDGFKDLFIRIGRAGTEAIIKKVARVLNDTVRKEDTIARTGVAAFTVSMPLAQGENALELADRICQKVEAFRAKLDGKRMKITVSVGICVVEDNSVSDVETLLDISEQALLKASRRGSSQMSQMTMQEYQALQAQAARDTLSIDTLLAKIEAGQQSEVIPCLDVALERLAPLLMLLSNEQKQRVITYR</sequence>
<dbReference type="Pfam" id="PF00072">
    <property type="entry name" value="Response_reg"/>
    <property type="match status" value="1"/>
</dbReference>
<dbReference type="InterPro" id="IPR011006">
    <property type="entry name" value="CheY-like_superfamily"/>
</dbReference>
<dbReference type="CDD" id="cd01949">
    <property type="entry name" value="GGDEF"/>
    <property type="match status" value="1"/>
</dbReference>